<sequence length="150" mass="16450">MWQYTQGLNPLQELDGDYSSSNHLGPPSADAERLLVRLMVGYGSLRGNAILSSAWKVSEPLAQILCGAALQGKPPAHSQGREWKNHTAAEPVAPVILLDPDSGFRSDSHVDCGGLECWHGGRGWKGAREVKKDPRTHARAPAARRRHRER</sequence>
<proteinExistence type="predicted"/>
<feature type="region of interest" description="Disordered" evidence="1">
    <location>
        <begin position="126"/>
        <end position="150"/>
    </location>
</feature>
<keyword evidence="3" id="KW-1185">Reference proteome</keyword>
<protein>
    <submittedName>
        <fullName evidence="2">Uncharacterized protein</fullName>
    </submittedName>
</protein>
<dbReference type="Proteomes" id="UP001176941">
    <property type="component" value="Chromosome 7"/>
</dbReference>
<dbReference type="EMBL" id="OX459943">
    <property type="protein sequence ID" value="CAI9178167.1"/>
    <property type="molecule type" value="Genomic_DNA"/>
</dbReference>
<feature type="compositionally biased region" description="Basic and acidic residues" evidence="1">
    <location>
        <begin position="126"/>
        <end position="136"/>
    </location>
</feature>
<gene>
    <name evidence="2" type="ORF">MRATA1EN1_LOCUS27129</name>
</gene>
<evidence type="ECO:0000256" key="1">
    <source>
        <dbReference type="SAM" id="MobiDB-lite"/>
    </source>
</evidence>
<name>A0ABN8ZZJ1_RANTA</name>
<feature type="non-terminal residue" evidence="2">
    <location>
        <position position="1"/>
    </location>
</feature>
<evidence type="ECO:0000313" key="2">
    <source>
        <dbReference type="EMBL" id="CAI9178167.1"/>
    </source>
</evidence>
<reference evidence="2" key="1">
    <citation type="submission" date="2023-04" db="EMBL/GenBank/DDBJ databases">
        <authorList>
            <consortium name="ELIXIR-Norway"/>
        </authorList>
    </citation>
    <scope>NUCLEOTIDE SEQUENCE [LARGE SCALE GENOMIC DNA]</scope>
</reference>
<evidence type="ECO:0000313" key="3">
    <source>
        <dbReference type="Proteomes" id="UP001176941"/>
    </source>
</evidence>
<accession>A0ABN8ZZJ1</accession>
<organism evidence="2 3">
    <name type="scientific">Rangifer tarandus platyrhynchus</name>
    <name type="common">Svalbard reindeer</name>
    <dbReference type="NCBI Taxonomy" id="3082113"/>
    <lineage>
        <taxon>Eukaryota</taxon>
        <taxon>Metazoa</taxon>
        <taxon>Chordata</taxon>
        <taxon>Craniata</taxon>
        <taxon>Vertebrata</taxon>
        <taxon>Euteleostomi</taxon>
        <taxon>Mammalia</taxon>
        <taxon>Eutheria</taxon>
        <taxon>Laurasiatheria</taxon>
        <taxon>Artiodactyla</taxon>
        <taxon>Ruminantia</taxon>
        <taxon>Pecora</taxon>
        <taxon>Cervidae</taxon>
        <taxon>Odocoileinae</taxon>
        <taxon>Rangifer</taxon>
    </lineage>
</organism>